<dbReference type="Pfam" id="PF13469">
    <property type="entry name" value="Sulfotransfer_3"/>
    <property type="match status" value="1"/>
</dbReference>
<sequence length="402" mass="45212">MLWSRAPERPHPLARAPIVDRLARFLDNGWNKGWMPPPPLDPAELMRRGSKGFTEADLTFGRSVEDCEDFALRLEKLCKAIDAEAQLNAVGRAFAYGLITRAIAQRHALGALWRKQPGLLETPIAPPIIVLGQMRSGTTRIHRLLAADPAHSATRFCDSWHPVPEKPDFRPLRGSFKLFIARTLDPWIDMLHPFGAARADEELGWLASALDHSAYEAQWHIPSYTAFSEARDAAPVYREFERLLRTDAGQHAHHERPRVLKVPQFTEDLPSLLDRFPDARLVVSRRCSDETHRSSVSLVANQMIIQSDAVDLPWIEQEWRRKIALRQARLEQSLAGFPGAVAEIDFDRLGEDWEAEMSAVYDALGLELTDSALHAMRREMQGSEGGAHGAHAAQLERFAAAR</sequence>
<dbReference type="EMBL" id="FXWG01000001">
    <property type="protein sequence ID" value="SMQ59752.1"/>
    <property type="molecule type" value="Genomic_DNA"/>
</dbReference>
<dbReference type="PANTHER" id="PTHR36451:SF1">
    <property type="entry name" value="OMEGA-HYDROXY-BETA-DIHYDROMENAQUINONE-9 SULFOTRANSFERASE STF3"/>
    <property type="match status" value="1"/>
</dbReference>
<dbReference type="GO" id="GO:0016740">
    <property type="term" value="F:transferase activity"/>
    <property type="evidence" value="ECO:0007669"/>
    <property type="project" value="UniProtKB-KW"/>
</dbReference>
<dbReference type="AlphaFoldDB" id="A0A1Y6EGP0"/>
<dbReference type="InterPro" id="IPR027417">
    <property type="entry name" value="P-loop_NTPase"/>
</dbReference>
<evidence type="ECO:0000313" key="2">
    <source>
        <dbReference type="Proteomes" id="UP000194420"/>
    </source>
</evidence>
<name>A0A1Y6EGP0_9SPHN</name>
<evidence type="ECO:0000313" key="1">
    <source>
        <dbReference type="EMBL" id="SMQ59752.1"/>
    </source>
</evidence>
<dbReference type="Proteomes" id="UP000194420">
    <property type="component" value="Unassembled WGS sequence"/>
</dbReference>
<dbReference type="RefSeq" id="WP_086436286.1">
    <property type="nucleotide sequence ID" value="NZ_FXWG01000001.1"/>
</dbReference>
<dbReference type="InterPro" id="IPR052736">
    <property type="entry name" value="Stf3_sulfotransferase"/>
</dbReference>
<organism evidence="1 2">
    <name type="scientific">Altererythrobacter xiamenensis</name>
    <dbReference type="NCBI Taxonomy" id="1316679"/>
    <lineage>
        <taxon>Bacteria</taxon>
        <taxon>Pseudomonadati</taxon>
        <taxon>Pseudomonadota</taxon>
        <taxon>Alphaproteobacteria</taxon>
        <taxon>Sphingomonadales</taxon>
        <taxon>Erythrobacteraceae</taxon>
        <taxon>Altererythrobacter</taxon>
    </lineage>
</organism>
<keyword evidence="2" id="KW-1185">Reference proteome</keyword>
<dbReference type="PANTHER" id="PTHR36451">
    <property type="entry name" value="PAPS-DEPENDENT SULFOTRANSFERASE STF3"/>
    <property type="match status" value="1"/>
</dbReference>
<dbReference type="Gene3D" id="3.40.50.300">
    <property type="entry name" value="P-loop containing nucleotide triphosphate hydrolases"/>
    <property type="match status" value="1"/>
</dbReference>
<gene>
    <name evidence="1" type="ORF">SAMN06297468_0321</name>
</gene>
<keyword evidence="1" id="KW-0808">Transferase</keyword>
<dbReference type="OrthoDB" id="9777890at2"/>
<protein>
    <submittedName>
        <fullName evidence="1">Sulfotransferase family protein</fullName>
    </submittedName>
</protein>
<dbReference type="SUPFAM" id="SSF52540">
    <property type="entry name" value="P-loop containing nucleoside triphosphate hydrolases"/>
    <property type="match status" value="1"/>
</dbReference>
<proteinExistence type="predicted"/>
<accession>A0A1Y6EGP0</accession>
<reference evidence="2" key="1">
    <citation type="submission" date="2017-04" db="EMBL/GenBank/DDBJ databases">
        <authorList>
            <person name="Varghese N."/>
            <person name="Submissions S."/>
        </authorList>
    </citation>
    <scope>NUCLEOTIDE SEQUENCE [LARGE SCALE GENOMIC DNA]</scope>
</reference>